<evidence type="ECO:0000313" key="2">
    <source>
        <dbReference type="Proteomes" id="UP000033804"/>
    </source>
</evidence>
<dbReference type="KEGG" id="vg:26517929"/>
<organism evidence="1 2">
    <name type="scientific">Sinorhizobium phage phiM9</name>
    <dbReference type="NCBI Taxonomy" id="1636182"/>
    <lineage>
        <taxon>Viruses</taxon>
        <taxon>Duplodnaviria</taxon>
        <taxon>Heunggongvirae</taxon>
        <taxon>Uroviricota</taxon>
        <taxon>Caudoviricetes</taxon>
        <taxon>Pootjesviridae</taxon>
        <taxon>Emnonavirus</taxon>
        <taxon>Emnonavirus phiM9</taxon>
    </lineage>
</organism>
<proteinExistence type="predicted"/>
<accession>A0A0F6R560</accession>
<reference evidence="1 2" key="1">
    <citation type="journal article" date="2015" name="J. Virol.">
        <title>Sinorhizobium meliloti Phage ?M9 Defines a New Group of T4 Superfamily Phages with Unusual Genomic Features but a Common T=16 Capsid.</title>
        <authorList>
            <person name="Johnson M.C."/>
            <person name="Tatum K.B."/>
            <person name="Lynn J.S."/>
            <person name="Brewer T.E."/>
            <person name="Lu S."/>
            <person name="Washburn B.K."/>
            <person name="Stroupe M.E."/>
            <person name="Jones K.M."/>
        </authorList>
    </citation>
    <scope>NUCLEOTIDE SEQUENCE [LARGE SCALE GENOMIC DNA]</scope>
</reference>
<evidence type="ECO:0000313" key="1">
    <source>
        <dbReference type="EMBL" id="AKE44877.1"/>
    </source>
</evidence>
<dbReference type="Proteomes" id="UP000033804">
    <property type="component" value="Segment"/>
</dbReference>
<dbReference type="SUPFAM" id="SSF55979">
    <property type="entry name" value="DNA clamp"/>
    <property type="match status" value="1"/>
</dbReference>
<dbReference type="RefSeq" id="YP_009189631.1">
    <property type="nucleotide sequence ID" value="NC_028676.1"/>
</dbReference>
<dbReference type="OrthoDB" id="31091at10239"/>
<dbReference type="Gene3D" id="3.70.10.10">
    <property type="match status" value="1"/>
</dbReference>
<dbReference type="EMBL" id="KP881232">
    <property type="protein sequence ID" value="AKE44877.1"/>
    <property type="molecule type" value="Genomic_DNA"/>
</dbReference>
<sequence length="237" mass="26129">MQLEKNTIAILKHLGTFATSIHIEPSDPQIFIVSSDNRQIVALAKNIQSFDQSMAIYNIKNFVSALELFKDTEFDLEIFRDHVEIKSNDGVFNQEFMLSDPAILVVPKPDKAGAYFSSELPVEFELSDAFLTKVKSGVNLNVATHVLFETIDGQIVVRAANVSSDGRIEKTTNQFSVKTGVTTGTKFRVGIPASLLTQIAPGNYKTGISKNFVRFLAPEDAFVSYVIPTAKFSTLEA</sequence>
<protein>
    <submittedName>
        <fullName evidence="1">Sliding clamp DNA polymerase accessory protein</fullName>
    </submittedName>
</protein>
<dbReference type="GeneID" id="26517929"/>
<dbReference type="InterPro" id="IPR046938">
    <property type="entry name" value="DNA_clamp_sf"/>
</dbReference>
<reference evidence="2" key="2">
    <citation type="submission" date="2015-03" db="EMBL/GenBank/DDBJ databases">
        <title>The genome and structure of Sinorhizobium meliloti phage phiM9.</title>
        <authorList>
            <person name="Johnson M.C."/>
            <person name="Tatum K.B."/>
            <person name="Lynn J.S."/>
            <person name="Brewer T.E."/>
            <person name="Washburn B.K."/>
            <person name="Stroupe M.E."/>
            <person name="Jones K.M."/>
        </authorList>
    </citation>
    <scope>NUCLEOTIDE SEQUENCE [LARGE SCALE GENOMIC DNA]</scope>
</reference>
<gene>
    <name evidence="1" type="ORF">Sm_phiM9_250</name>
</gene>
<keyword evidence="2" id="KW-1185">Reference proteome</keyword>
<name>A0A0F6R560_9CAUD</name>